<sequence>MAGTSGVTGYRRCMLIAAALVPGTVLLVPGAGGRDDEATDAIRHAATAAVGAMFRQGVDRVFVIAPARVDRHLVTGWQAGLGDVGIGDGQVRWPLPARPEAGHDPGRSAHVDVEVRAVAGRRGLDSHSSGARPAPQIVSALGSAALALVAHTMPDGWAGDLEVLEVREPGRGARTSALRAEELRGRGRALLRSGPHDALGLVVAGSLSARNGEDAPLAADDRAPGLDGAVAADLLDGGAEARRRLGELDPDLAADLGMSGWAPWQVLVGACGSLGAVEVDRVHVDRCHGVVHVSASWRCTEVGA</sequence>
<organism evidence="1">
    <name type="scientific">mine drainage metagenome</name>
    <dbReference type="NCBI Taxonomy" id="410659"/>
    <lineage>
        <taxon>unclassified sequences</taxon>
        <taxon>metagenomes</taxon>
        <taxon>ecological metagenomes</taxon>
    </lineage>
</organism>
<gene>
    <name evidence="1" type="ORF">GALL_303670</name>
</gene>
<reference evidence="1" key="1">
    <citation type="submission" date="2016-10" db="EMBL/GenBank/DDBJ databases">
        <title>Sequence of Gallionella enrichment culture.</title>
        <authorList>
            <person name="Poehlein A."/>
            <person name="Muehling M."/>
            <person name="Daniel R."/>
        </authorList>
    </citation>
    <scope>NUCLEOTIDE SEQUENCE</scope>
</reference>
<proteinExistence type="predicted"/>
<evidence type="ECO:0000313" key="1">
    <source>
        <dbReference type="EMBL" id="OIQ87754.1"/>
    </source>
</evidence>
<dbReference type="EMBL" id="MLJW01000405">
    <property type="protein sequence ID" value="OIQ87754.1"/>
    <property type="molecule type" value="Genomic_DNA"/>
</dbReference>
<comment type="caution">
    <text evidence="1">The sequence shown here is derived from an EMBL/GenBank/DDBJ whole genome shotgun (WGS) entry which is preliminary data.</text>
</comment>
<accession>A0A1J5QWV2</accession>
<protein>
    <submittedName>
        <fullName evidence="1">Uncharacterized protein</fullName>
    </submittedName>
</protein>
<dbReference type="Gene3D" id="3.40.830.10">
    <property type="entry name" value="LigB-like"/>
    <property type="match status" value="1"/>
</dbReference>
<dbReference type="AlphaFoldDB" id="A0A1J5QWV2"/>
<name>A0A1J5QWV2_9ZZZZ</name>